<gene>
    <name evidence="2" type="ORF">SOASR030_15040</name>
</gene>
<organism evidence="2 3">
    <name type="scientific">Leminorella grimontii</name>
    <dbReference type="NCBI Taxonomy" id="82981"/>
    <lineage>
        <taxon>Bacteria</taxon>
        <taxon>Pseudomonadati</taxon>
        <taxon>Pseudomonadota</taxon>
        <taxon>Gammaproteobacteria</taxon>
        <taxon>Enterobacterales</taxon>
        <taxon>Budviciaceae</taxon>
        <taxon>Leminorella</taxon>
    </lineage>
</organism>
<evidence type="ECO:0000313" key="2">
    <source>
        <dbReference type="EMBL" id="GKX55392.1"/>
    </source>
</evidence>
<protein>
    <submittedName>
        <fullName evidence="2">Uncharacterized protein</fullName>
    </submittedName>
</protein>
<reference evidence="2" key="1">
    <citation type="submission" date="2022-06" db="EMBL/GenBank/DDBJ databases">
        <title>Draft genome sequences of Leminorella grimontii str. JCM5902.</title>
        <authorList>
            <person name="Wakabayashi Y."/>
            <person name="Kojima K."/>
        </authorList>
    </citation>
    <scope>NUCLEOTIDE SEQUENCE</scope>
    <source>
        <strain evidence="2">JCM 5902</strain>
    </source>
</reference>
<comment type="caution">
    <text evidence="2">The sequence shown here is derived from an EMBL/GenBank/DDBJ whole genome shotgun (WGS) entry which is preliminary data.</text>
</comment>
<feature type="region of interest" description="Disordered" evidence="1">
    <location>
        <begin position="48"/>
        <end position="75"/>
    </location>
</feature>
<dbReference type="EMBL" id="BRLH01000002">
    <property type="protein sequence ID" value="GKX55392.1"/>
    <property type="molecule type" value="Genomic_DNA"/>
</dbReference>
<keyword evidence="3" id="KW-1185">Reference proteome</keyword>
<accession>A0AAV5N3Y4</accession>
<dbReference type="AlphaFoldDB" id="A0AAV5N3Y4"/>
<proteinExistence type="predicted"/>
<evidence type="ECO:0000256" key="1">
    <source>
        <dbReference type="SAM" id="MobiDB-lite"/>
    </source>
</evidence>
<name>A0AAV5N3Y4_9GAMM</name>
<evidence type="ECO:0000313" key="3">
    <source>
        <dbReference type="Proteomes" id="UP001058124"/>
    </source>
</evidence>
<sequence length="103" mass="11284">MPIRQSEALKEDSVWGEVSQQVVGAMLGEVAKPLKPLLEWFDYHEPSWPSAKEKIPSARGAMRPMPKGAQSPSILRLPLKSPPCKRCPARSGGICQCAAKRFG</sequence>
<dbReference type="Proteomes" id="UP001058124">
    <property type="component" value="Unassembled WGS sequence"/>
</dbReference>